<keyword evidence="3" id="KW-0804">Transcription</keyword>
<protein>
    <submittedName>
        <fullName evidence="5">Transcriptional regulator, GntR family</fullName>
    </submittedName>
</protein>
<accession>A0A1W2CBH3</accession>
<dbReference type="RefSeq" id="WP_084069508.1">
    <property type="nucleotide sequence ID" value="NZ_FWXY01000011.1"/>
</dbReference>
<dbReference type="AlphaFoldDB" id="A0A1W2CBH3"/>
<feature type="domain" description="HTH gntR-type" evidence="4">
    <location>
        <begin position="8"/>
        <end position="75"/>
    </location>
</feature>
<proteinExistence type="predicted"/>
<dbReference type="InterPro" id="IPR036390">
    <property type="entry name" value="WH_DNA-bd_sf"/>
</dbReference>
<dbReference type="GO" id="GO:0003700">
    <property type="term" value="F:DNA-binding transcription factor activity"/>
    <property type="evidence" value="ECO:0007669"/>
    <property type="project" value="InterPro"/>
</dbReference>
<organism evidence="5 6">
    <name type="scientific">Desulfocicer vacuolatum DSM 3385</name>
    <dbReference type="NCBI Taxonomy" id="1121400"/>
    <lineage>
        <taxon>Bacteria</taxon>
        <taxon>Pseudomonadati</taxon>
        <taxon>Thermodesulfobacteriota</taxon>
        <taxon>Desulfobacteria</taxon>
        <taxon>Desulfobacterales</taxon>
        <taxon>Desulfobacteraceae</taxon>
        <taxon>Desulfocicer</taxon>
    </lineage>
</organism>
<evidence type="ECO:0000259" key="4">
    <source>
        <dbReference type="PROSITE" id="PS50949"/>
    </source>
</evidence>
<name>A0A1W2CBH3_9BACT</name>
<dbReference type="GO" id="GO:0003677">
    <property type="term" value="F:DNA binding"/>
    <property type="evidence" value="ECO:0007669"/>
    <property type="project" value="UniProtKB-KW"/>
</dbReference>
<dbReference type="PANTHER" id="PTHR43537">
    <property type="entry name" value="TRANSCRIPTIONAL REGULATOR, GNTR FAMILY"/>
    <property type="match status" value="1"/>
</dbReference>
<gene>
    <name evidence="5" type="ORF">SAMN02746065_11166</name>
</gene>
<dbReference type="SMART" id="SM00345">
    <property type="entry name" value="HTH_GNTR"/>
    <property type="match status" value="1"/>
</dbReference>
<dbReference type="InterPro" id="IPR008920">
    <property type="entry name" value="TF_FadR/GntR_C"/>
</dbReference>
<evidence type="ECO:0000256" key="2">
    <source>
        <dbReference type="ARBA" id="ARBA00023125"/>
    </source>
</evidence>
<dbReference type="OrthoDB" id="5430472at2"/>
<evidence type="ECO:0000256" key="3">
    <source>
        <dbReference type="ARBA" id="ARBA00023163"/>
    </source>
</evidence>
<evidence type="ECO:0000313" key="5">
    <source>
        <dbReference type="EMBL" id="SMC82334.1"/>
    </source>
</evidence>
<dbReference type="Gene3D" id="1.10.10.10">
    <property type="entry name" value="Winged helix-like DNA-binding domain superfamily/Winged helix DNA-binding domain"/>
    <property type="match status" value="1"/>
</dbReference>
<evidence type="ECO:0000256" key="1">
    <source>
        <dbReference type="ARBA" id="ARBA00023015"/>
    </source>
</evidence>
<dbReference type="Pfam" id="PF00392">
    <property type="entry name" value="GntR"/>
    <property type="match status" value="1"/>
</dbReference>
<dbReference type="SMART" id="SM00895">
    <property type="entry name" value="FCD"/>
    <property type="match status" value="1"/>
</dbReference>
<evidence type="ECO:0000313" key="6">
    <source>
        <dbReference type="Proteomes" id="UP000192418"/>
    </source>
</evidence>
<dbReference type="PROSITE" id="PS50949">
    <property type="entry name" value="HTH_GNTR"/>
    <property type="match status" value="1"/>
</dbReference>
<keyword evidence="2" id="KW-0238">DNA-binding</keyword>
<dbReference type="Gene3D" id="1.20.120.530">
    <property type="entry name" value="GntR ligand-binding domain-like"/>
    <property type="match status" value="1"/>
</dbReference>
<reference evidence="5 6" key="1">
    <citation type="submission" date="2017-04" db="EMBL/GenBank/DDBJ databases">
        <authorList>
            <person name="Afonso C.L."/>
            <person name="Miller P.J."/>
            <person name="Scott M.A."/>
            <person name="Spackman E."/>
            <person name="Goraichik I."/>
            <person name="Dimitrov K.M."/>
            <person name="Suarez D.L."/>
            <person name="Swayne D.E."/>
        </authorList>
    </citation>
    <scope>NUCLEOTIDE SEQUENCE [LARGE SCALE GENOMIC DNA]</scope>
    <source>
        <strain evidence="5 6">DSM 3385</strain>
    </source>
</reference>
<sequence length="218" mass="24899">MNTPSNKKQKKEACYQALKAEIVTGRLKPGTTLTEMEFMEKFSIGRTPLREIFLRIQQDGLIIRRPRGGTVIAPLDINSFMYTMETRMPLELFAGELACKRITTDQLNGLKTQLKNLEKLAYTASAGYRFARLEIQFHTAIYQATQNPELATLLGLLHDKCARVWYCLTTPGDDVFFGINDLHALMDTLFEKDIPLMKKIIKRHLNGFIIEVGKRINT</sequence>
<dbReference type="InterPro" id="IPR036388">
    <property type="entry name" value="WH-like_DNA-bd_sf"/>
</dbReference>
<dbReference type="CDD" id="cd07377">
    <property type="entry name" value="WHTH_GntR"/>
    <property type="match status" value="1"/>
</dbReference>
<dbReference type="Proteomes" id="UP000192418">
    <property type="component" value="Unassembled WGS sequence"/>
</dbReference>
<dbReference type="Pfam" id="PF07729">
    <property type="entry name" value="FCD"/>
    <property type="match status" value="1"/>
</dbReference>
<keyword evidence="1" id="KW-0805">Transcription regulation</keyword>
<dbReference type="InterPro" id="IPR011711">
    <property type="entry name" value="GntR_C"/>
</dbReference>
<keyword evidence="6" id="KW-1185">Reference proteome</keyword>
<dbReference type="PANTHER" id="PTHR43537:SF24">
    <property type="entry name" value="GLUCONATE OPERON TRANSCRIPTIONAL REPRESSOR"/>
    <property type="match status" value="1"/>
</dbReference>
<dbReference type="STRING" id="1121400.SAMN02746065_11166"/>
<dbReference type="SUPFAM" id="SSF48008">
    <property type="entry name" value="GntR ligand-binding domain-like"/>
    <property type="match status" value="1"/>
</dbReference>
<dbReference type="EMBL" id="FWXY01000011">
    <property type="protein sequence ID" value="SMC82334.1"/>
    <property type="molecule type" value="Genomic_DNA"/>
</dbReference>
<dbReference type="InterPro" id="IPR000524">
    <property type="entry name" value="Tscrpt_reg_HTH_GntR"/>
</dbReference>
<dbReference type="SUPFAM" id="SSF46785">
    <property type="entry name" value="Winged helix' DNA-binding domain"/>
    <property type="match status" value="1"/>
</dbReference>